<sequence>MKKYFLFGNWKMHKTIKETLEYADCLKGYVEYNEKFEIGVFPPFTALESFAKTVRSMPITVGAQNMHYEEKGAFTGEISPLMLKEIGVKYVLIGHSERRHIFKEDNGLINKKVLSAINHELVPVLCIGETLEERKSNKTESVIKEQIEQGLNGVNSNNFIIAYEPVWAIGTGVNATPEQAREVHKFIRELLFHKFGESSNDISILYGGSIKVDNFGSLAEVENIDGGLVGGASLDCSTFIELYEILKSKKLK</sequence>
<dbReference type="GO" id="GO:0004807">
    <property type="term" value="F:triose-phosphate isomerase activity"/>
    <property type="evidence" value="ECO:0007669"/>
    <property type="project" value="UniProtKB-UniRule"/>
</dbReference>
<feature type="binding site" evidence="7">
    <location>
        <begin position="230"/>
        <end position="231"/>
    </location>
    <ligand>
        <name>substrate</name>
    </ligand>
</feature>
<dbReference type="EMBL" id="AP012051">
    <property type="protein sequence ID" value="BAL80945.1"/>
    <property type="molecule type" value="Genomic_DNA"/>
</dbReference>
<evidence type="ECO:0000256" key="3">
    <source>
        <dbReference type="ARBA" id="ARBA00022432"/>
    </source>
</evidence>
<evidence type="ECO:0000256" key="8">
    <source>
        <dbReference type="RuleBase" id="RU363013"/>
    </source>
</evidence>
<keyword evidence="3 7" id="KW-0312">Gluconeogenesis</keyword>
<evidence type="ECO:0000256" key="5">
    <source>
        <dbReference type="ARBA" id="ARBA00023152"/>
    </source>
</evidence>
<dbReference type="PANTHER" id="PTHR21139">
    <property type="entry name" value="TRIOSEPHOSPHATE ISOMERASE"/>
    <property type="match status" value="1"/>
</dbReference>
<dbReference type="EC" id="5.3.1.1" evidence="7 8"/>
<dbReference type="UniPathway" id="UPA00109">
    <property type="reaction ID" value="UER00189"/>
</dbReference>
<dbReference type="GO" id="GO:0006096">
    <property type="term" value="P:glycolytic process"/>
    <property type="evidence" value="ECO:0007669"/>
    <property type="project" value="UniProtKB-UniRule"/>
</dbReference>
<evidence type="ECO:0000313" key="9">
    <source>
        <dbReference type="EMBL" id="BAL80945.1"/>
    </source>
</evidence>
<dbReference type="Proteomes" id="UP000004793">
    <property type="component" value="Chromosome"/>
</dbReference>
<dbReference type="InterPro" id="IPR035990">
    <property type="entry name" value="TIM_sf"/>
</dbReference>
<feature type="active site" description="Electrophile" evidence="7">
    <location>
        <position position="95"/>
    </location>
</feature>
<feature type="binding site" evidence="7">
    <location>
        <begin position="9"/>
        <end position="11"/>
    </location>
    <ligand>
        <name>substrate</name>
    </ligand>
</feature>
<protein>
    <recommendedName>
        <fullName evidence="7 8">Triosephosphate isomerase</fullName>
        <shortName evidence="7">TIM</shortName>
        <shortName evidence="7">TPI</shortName>
        <ecNumber evidence="7 8">5.3.1.1</ecNumber>
    </recommendedName>
    <alternativeName>
        <fullName evidence="7">Triose-phosphate isomerase</fullName>
    </alternativeName>
</protein>
<dbReference type="PROSITE" id="PS00171">
    <property type="entry name" value="TIM_1"/>
    <property type="match status" value="1"/>
</dbReference>
<dbReference type="GO" id="GO:0006094">
    <property type="term" value="P:gluconeogenesis"/>
    <property type="evidence" value="ECO:0007669"/>
    <property type="project" value="UniProtKB-UniRule"/>
</dbReference>
<feature type="binding site" evidence="7">
    <location>
        <position position="170"/>
    </location>
    <ligand>
        <name>substrate</name>
    </ligand>
</feature>
<dbReference type="CDD" id="cd00311">
    <property type="entry name" value="TIM"/>
    <property type="match status" value="1"/>
</dbReference>
<keyword evidence="4 7" id="KW-0963">Cytoplasm</keyword>
<dbReference type="AlphaFoldDB" id="A0A7U6JG30"/>
<feature type="active site" description="Proton acceptor" evidence="7">
    <location>
        <position position="164"/>
    </location>
</feature>
<evidence type="ECO:0000256" key="1">
    <source>
        <dbReference type="ARBA" id="ARBA00004680"/>
    </source>
</evidence>
<dbReference type="PANTHER" id="PTHR21139:SF42">
    <property type="entry name" value="TRIOSEPHOSPHATE ISOMERASE"/>
    <property type="match status" value="1"/>
</dbReference>
<comment type="subcellular location">
    <subcellularLocation>
        <location evidence="7 8">Cytoplasm</location>
    </subcellularLocation>
</comment>
<evidence type="ECO:0000256" key="2">
    <source>
        <dbReference type="ARBA" id="ARBA00007422"/>
    </source>
</evidence>
<reference evidence="9 10" key="1">
    <citation type="submission" date="2011-01" db="EMBL/GenBank/DDBJ databases">
        <title>Whole genome sequence of Caldisericum exile AZM16c01.</title>
        <authorList>
            <person name="Narita-Yamada S."/>
            <person name="Kawakoshi A."/>
            <person name="Nakamura S."/>
            <person name="Sasagawa M."/>
            <person name="Fukada J."/>
            <person name="Sekine M."/>
            <person name="Kato Y."/>
            <person name="Fukai R."/>
            <person name="Sasaki K."/>
            <person name="Hanamaki A."/>
            <person name="Narita H."/>
            <person name="Konno Y."/>
            <person name="Mori K."/>
            <person name="Yamazaki S."/>
            <person name="Suzuki K."/>
            <person name="Fujita N."/>
        </authorList>
    </citation>
    <scope>NUCLEOTIDE SEQUENCE [LARGE SCALE GENOMIC DNA]</scope>
    <source>
        <strain evidence="10">DSM 21853 / NBRC 104410 / AZM16c01</strain>
    </source>
</reference>
<comment type="pathway">
    <text evidence="7 8">Carbohydrate biosynthesis; gluconeogenesis.</text>
</comment>
<keyword evidence="5 7" id="KW-0324">Glycolysis</keyword>
<dbReference type="InterPro" id="IPR020861">
    <property type="entry name" value="Triosephosphate_isomerase_AS"/>
</dbReference>
<dbReference type="SUPFAM" id="SSF51351">
    <property type="entry name" value="Triosephosphate isomerase (TIM)"/>
    <property type="match status" value="1"/>
</dbReference>
<proteinExistence type="inferred from homology"/>
<comment type="function">
    <text evidence="7">Involved in the gluconeogenesis. Catalyzes stereospecifically the conversion of dihydroxyacetone phosphate (DHAP) to D-glyceraldehyde-3-phosphate (G3P).</text>
</comment>
<keyword evidence="10" id="KW-1185">Reference proteome</keyword>
<accession>A0A7U6JG30</accession>
<dbReference type="GO" id="GO:0046166">
    <property type="term" value="P:glyceraldehyde-3-phosphate biosynthetic process"/>
    <property type="evidence" value="ECO:0007669"/>
    <property type="project" value="TreeGrafter"/>
</dbReference>
<dbReference type="HAMAP" id="MF_00147_B">
    <property type="entry name" value="TIM_B"/>
    <property type="match status" value="1"/>
</dbReference>
<comment type="pathway">
    <text evidence="1 7 8">Carbohydrate degradation; glycolysis; D-glyceraldehyde 3-phosphate from glycerone phosphate: step 1/1.</text>
</comment>
<evidence type="ECO:0000256" key="7">
    <source>
        <dbReference type="HAMAP-Rule" id="MF_00147"/>
    </source>
</evidence>
<dbReference type="PROSITE" id="PS51440">
    <property type="entry name" value="TIM_2"/>
    <property type="match status" value="1"/>
</dbReference>
<keyword evidence="6 7" id="KW-0413">Isomerase</keyword>
<dbReference type="UniPathway" id="UPA00138"/>
<dbReference type="RefSeq" id="WP_014453348.1">
    <property type="nucleotide sequence ID" value="NC_017096.1"/>
</dbReference>
<dbReference type="GO" id="GO:0005829">
    <property type="term" value="C:cytosol"/>
    <property type="evidence" value="ECO:0007669"/>
    <property type="project" value="TreeGrafter"/>
</dbReference>
<name>A0A7U6JG30_CALEA</name>
<evidence type="ECO:0000256" key="4">
    <source>
        <dbReference type="ARBA" id="ARBA00022490"/>
    </source>
</evidence>
<organism evidence="9 10">
    <name type="scientific">Caldisericum exile (strain DSM 21853 / NBRC 104410 / AZM16c01)</name>
    <dbReference type="NCBI Taxonomy" id="511051"/>
    <lineage>
        <taxon>Bacteria</taxon>
        <taxon>Pseudomonadati</taxon>
        <taxon>Caldisericota/Cryosericota group</taxon>
        <taxon>Caldisericota</taxon>
        <taxon>Caldisericia</taxon>
        <taxon>Caldisericales</taxon>
        <taxon>Caldisericaceae</taxon>
        <taxon>Caldisericum</taxon>
    </lineage>
</organism>
<dbReference type="Gene3D" id="3.20.20.70">
    <property type="entry name" value="Aldolase class I"/>
    <property type="match status" value="1"/>
</dbReference>
<dbReference type="InterPro" id="IPR013785">
    <property type="entry name" value="Aldolase_TIM"/>
</dbReference>
<evidence type="ECO:0000256" key="6">
    <source>
        <dbReference type="ARBA" id="ARBA00023235"/>
    </source>
</evidence>
<comment type="subunit">
    <text evidence="7 8">Homodimer.</text>
</comment>
<dbReference type="Pfam" id="PF00121">
    <property type="entry name" value="TIM"/>
    <property type="match status" value="1"/>
</dbReference>
<evidence type="ECO:0000313" key="10">
    <source>
        <dbReference type="Proteomes" id="UP000004793"/>
    </source>
</evidence>
<gene>
    <name evidence="7 9" type="primary">tpiA</name>
    <name evidence="9" type="ordered locus">CSE_08190</name>
</gene>
<dbReference type="InterPro" id="IPR022896">
    <property type="entry name" value="TrioseP_Isoase_bac/euk"/>
</dbReference>
<comment type="similarity">
    <text evidence="2 7 8">Belongs to the triosephosphate isomerase family.</text>
</comment>
<dbReference type="FunFam" id="3.20.20.70:FF:000016">
    <property type="entry name" value="Triosephosphate isomerase"/>
    <property type="match status" value="1"/>
</dbReference>
<dbReference type="InterPro" id="IPR000652">
    <property type="entry name" value="Triosephosphate_isomerase"/>
</dbReference>
<feature type="binding site" evidence="7">
    <location>
        <position position="209"/>
    </location>
    <ligand>
        <name>substrate</name>
    </ligand>
</feature>
<comment type="catalytic activity">
    <reaction evidence="7 8">
        <text>D-glyceraldehyde 3-phosphate = dihydroxyacetone phosphate</text>
        <dbReference type="Rhea" id="RHEA:18585"/>
        <dbReference type="ChEBI" id="CHEBI:57642"/>
        <dbReference type="ChEBI" id="CHEBI:59776"/>
        <dbReference type="EC" id="5.3.1.1"/>
    </reaction>
</comment>
<dbReference type="GO" id="GO:0019563">
    <property type="term" value="P:glycerol catabolic process"/>
    <property type="evidence" value="ECO:0007669"/>
    <property type="project" value="TreeGrafter"/>
</dbReference>
<dbReference type="KEGG" id="cex:CSE_08190"/>
<dbReference type="NCBIfam" id="TIGR00419">
    <property type="entry name" value="tim"/>
    <property type="match status" value="1"/>
</dbReference>
<dbReference type="OrthoDB" id="9809429at2"/>